<name>A0ABR5SCA4_9BACT</name>
<proteinExistence type="predicted"/>
<reference evidence="1 2" key="1">
    <citation type="submission" date="2015-11" db="EMBL/GenBank/DDBJ databases">
        <authorList>
            <person name="Lin W."/>
        </authorList>
    </citation>
    <scope>NUCLEOTIDE SEQUENCE [LARGE SCALE GENOMIC DNA]</scope>
    <source>
        <strain evidence="1 2">HCH-1</strain>
    </source>
</reference>
<organism evidence="1 2">
    <name type="scientific">Candidatus Magnetominusculus xianensis</name>
    <dbReference type="NCBI Taxonomy" id="1748249"/>
    <lineage>
        <taxon>Bacteria</taxon>
        <taxon>Pseudomonadati</taxon>
        <taxon>Nitrospirota</taxon>
        <taxon>Nitrospiria</taxon>
        <taxon>Nitrospirales</taxon>
        <taxon>Nitrospiraceae</taxon>
        <taxon>Candidatus Magnetominusculus</taxon>
    </lineage>
</organism>
<dbReference type="Proteomes" id="UP000060487">
    <property type="component" value="Unassembled WGS sequence"/>
</dbReference>
<dbReference type="EMBL" id="LNQR01000135">
    <property type="protein sequence ID" value="KWT74982.1"/>
    <property type="molecule type" value="Genomic_DNA"/>
</dbReference>
<keyword evidence="2" id="KW-1185">Reference proteome</keyword>
<evidence type="ECO:0000313" key="2">
    <source>
        <dbReference type="Proteomes" id="UP000060487"/>
    </source>
</evidence>
<gene>
    <name evidence="1" type="ORF">ASN18_3299</name>
</gene>
<sequence length="33" mass="3783">MDGSRVAYHNSWVTDMEITEDNVSKLVRGGRCR</sequence>
<protein>
    <submittedName>
        <fullName evidence="1">Uncharacterized protein</fullName>
    </submittedName>
</protein>
<comment type="caution">
    <text evidence="1">The sequence shown here is derived from an EMBL/GenBank/DDBJ whole genome shotgun (WGS) entry which is preliminary data.</text>
</comment>
<evidence type="ECO:0000313" key="1">
    <source>
        <dbReference type="EMBL" id="KWT74982.1"/>
    </source>
</evidence>
<accession>A0ABR5SCA4</accession>